<evidence type="ECO:0000313" key="1">
    <source>
        <dbReference type="EnsemblProtists" id="HpaP804625"/>
    </source>
</evidence>
<dbReference type="AlphaFoldDB" id="M4BEA7"/>
<reference evidence="2" key="1">
    <citation type="journal article" date="2010" name="Science">
        <title>Signatures of adaptation to obligate biotrophy in the Hyaloperonospora arabidopsidis genome.</title>
        <authorList>
            <person name="Baxter L."/>
            <person name="Tripathy S."/>
            <person name="Ishaque N."/>
            <person name="Boot N."/>
            <person name="Cabral A."/>
            <person name="Kemen E."/>
            <person name="Thines M."/>
            <person name="Ah-Fong A."/>
            <person name="Anderson R."/>
            <person name="Badejoko W."/>
            <person name="Bittner-Eddy P."/>
            <person name="Boore J.L."/>
            <person name="Chibucos M.C."/>
            <person name="Coates M."/>
            <person name="Dehal P."/>
            <person name="Delehaunty K."/>
            <person name="Dong S."/>
            <person name="Downton P."/>
            <person name="Dumas B."/>
            <person name="Fabro G."/>
            <person name="Fronick C."/>
            <person name="Fuerstenberg S.I."/>
            <person name="Fulton L."/>
            <person name="Gaulin E."/>
            <person name="Govers F."/>
            <person name="Hughes L."/>
            <person name="Humphray S."/>
            <person name="Jiang R.H."/>
            <person name="Judelson H."/>
            <person name="Kamoun S."/>
            <person name="Kyung K."/>
            <person name="Meijer H."/>
            <person name="Minx P."/>
            <person name="Morris P."/>
            <person name="Nelson J."/>
            <person name="Phuntumart V."/>
            <person name="Qutob D."/>
            <person name="Rehmany A."/>
            <person name="Rougon-Cardoso A."/>
            <person name="Ryden P."/>
            <person name="Torto-Alalibo T."/>
            <person name="Studholme D."/>
            <person name="Wang Y."/>
            <person name="Win J."/>
            <person name="Wood J."/>
            <person name="Clifton S.W."/>
            <person name="Rogers J."/>
            <person name="Van den Ackerveken G."/>
            <person name="Jones J.D."/>
            <person name="McDowell J.M."/>
            <person name="Beynon J."/>
            <person name="Tyler B.M."/>
        </authorList>
    </citation>
    <scope>NUCLEOTIDE SEQUENCE [LARGE SCALE GENOMIC DNA]</scope>
    <source>
        <strain evidence="2">Emoy2</strain>
    </source>
</reference>
<protein>
    <submittedName>
        <fullName evidence="1">Uncharacterized protein</fullName>
    </submittedName>
</protein>
<proteinExistence type="predicted"/>
<dbReference type="VEuPathDB" id="FungiDB:HpaG804626"/>
<dbReference type="EnsemblProtists" id="HpaT804625">
    <property type="protein sequence ID" value="HpaP804625"/>
    <property type="gene ID" value="HpaG804625"/>
</dbReference>
<dbReference type="InParanoid" id="M4BEA7"/>
<reference evidence="1" key="2">
    <citation type="submission" date="2015-06" db="UniProtKB">
        <authorList>
            <consortium name="EnsemblProtists"/>
        </authorList>
    </citation>
    <scope>IDENTIFICATION</scope>
    <source>
        <strain evidence="1">Emoy2</strain>
    </source>
</reference>
<dbReference type="Proteomes" id="UP000011713">
    <property type="component" value="Unassembled WGS sequence"/>
</dbReference>
<name>M4BEA7_HYAAE</name>
<evidence type="ECO:0000313" key="2">
    <source>
        <dbReference type="Proteomes" id="UP000011713"/>
    </source>
</evidence>
<dbReference type="eggNOG" id="ENOG502RDB6">
    <property type="taxonomic scope" value="Eukaryota"/>
</dbReference>
<keyword evidence="2" id="KW-1185">Reference proteome</keyword>
<accession>M4BEA7</accession>
<organism evidence="1 2">
    <name type="scientific">Hyaloperonospora arabidopsidis (strain Emoy2)</name>
    <name type="common">Downy mildew agent</name>
    <name type="synonym">Peronospora arabidopsidis</name>
    <dbReference type="NCBI Taxonomy" id="559515"/>
    <lineage>
        <taxon>Eukaryota</taxon>
        <taxon>Sar</taxon>
        <taxon>Stramenopiles</taxon>
        <taxon>Oomycota</taxon>
        <taxon>Peronosporomycetes</taxon>
        <taxon>Peronosporales</taxon>
        <taxon>Peronosporaceae</taxon>
        <taxon>Hyaloperonospora</taxon>
    </lineage>
</organism>
<dbReference type="HOGENOM" id="CLU_2532301_0_0_1"/>
<dbReference type="EnsemblProtists" id="HpaT804626">
    <property type="protein sequence ID" value="HpaP804626"/>
    <property type="gene ID" value="HpaG804626"/>
</dbReference>
<sequence length="84" mass="9475">MALLSQPILKGYAYESPFCAVRASLLADSSNSVARTLSRQRFVNILQNFGFARLEVTPEQARIPSDAFDRVRKKRMLTKMLAIV</sequence>
<dbReference type="EMBL" id="JH598174">
    <property type="status" value="NOT_ANNOTATED_CDS"/>
    <property type="molecule type" value="Genomic_DNA"/>
</dbReference>